<evidence type="ECO:0000256" key="2">
    <source>
        <dbReference type="ARBA" id="ARBA00023136"/>
    </source>
</evidence>
<keyword evidence="3" id="KW-0732">Signal</keyword>
<sequence length="457" mass="52305">MSYRLLLLGMMILCAAHVYAQQGRVVVGRIDIEGDRITKRSVILREIGMHEGDIIPRDSLELMVNRNKQRLFNLQLFNEVDQDVVDGRGDTVIWYIRVKERWYIIPIGILQFADRNINTWWADQGHDLRRISAGLTVTDRNFRGALETLSITAQAGYTQKLGLSYILPYVNKQQTHGIGITGSMARSRQIYYTTAGNKLRFAGDLTGPVVWQQAEGGLCYIHRPGYAKKHTIQAIYKRIWVGDTIAMLNPGYFADSSNVARFAEVNYRYEYNGVDNWNYSLRGEKLVATTVARVGMEGIRYQAFVNYEAGIFRGIGKRWYAAAISRGRLMLPQKLPYYFRNGLGTQTDYVRGYEYYVTDGYNYGLLRLDLKKELFSRTWSLPVRYFTAVPVRIYPKVFFDAGYINGPAQNGNTLNNTLMYSIGAGVDIVTLYDVKVRIELARNHLGQNGLYLHFNSE</sequence>
<gene>
    <name evidence="5" type="ORF">GCM10023093_22470</name>
</gene>
<keyword evidence="6" id="KW-1185">Reference proteome</keyword>
<dbReference type="InterPro" id="IPR010827">
    <property type="entry name" value="BamA/TamA_POTRA"/>
</dbReference>
<reference evidence="6" key="1">
    <citation type="journal article" date="2019" name="Int. J. Syst. Evol. Microbiol.">
        <title>The Global Catalogue of Microorganisms (GCM) 10K type strain sequencing project: providing services to taxonomists for standard genome sequencing and annotation.</title>
        <authorList>
            <consortium name="The Broad Institute Genomics Platform"/>
            <consortium name="The Broad Institute Genome Sequencing Center for Infectious Disease"/>
            <person name="Wu L."/>
            <person name="Ma J."/>
        </authorList>
    </citation>
    <scope>NUCLEOTIDE SEQUENCE [LARGE SCALE GENOMIC DNA]</scope>
    <source>
        <strain evidence="6">JCM 32105</strain>
    </source>
</reference>
<dbReference type="Pfam" id="PF07244">
    <property type="entry name" value="POTRA"/>
    <property type="match status" value="1"/>
</dbReference>
<feature type="domain" description="POTRA" evidence="4">
    <location>
        <begin position="25"/>
        <end position="101"/>
    </location>
</feature>
<accession>A0ABP8NKF3</accession>
<dbReference type="RefSeq" id="WP_345083207.1">
    <property type="nucleotide sequence ID" value="NZ_BAABFA010000015.1"/>
</dbReference>
<dbReference type="EMBL" id="BAABFA010000015">
    <property type="protein sequence ID" value="GAA4467141.1"/>
    <property type="molecule type" value="Genomic_DNA"/>
</dbReference>
<dbReference type="Gene3D" id="3.10.20.310">
    <property type="entry name" value="membrane protein fhac"/>
    <property type="match status" value="1"/>
</dbReference>
<keyword evidence="2" id="KW-0472">Membrane</keyword>
<name>A0ABP8NKF3_9BACT</name>
<evidence type="ECO:0000256" key="1">
    <source>
        <dbReference type="ARBA" id="ARBA00004370"/>
    </source>
</evidence>
<dbReference type="Gene3D" id="2.40.160.50">
    <property type="entry name" value="membrane protein fhac: a member of the omp85/tpsb transporter family"/>
    <property type="match status" value="1"/>
</dbReference>
<evidence type="ECO:0000313" key="6">
    <source>
        <dbReference type="Proteomes" id="UP001500067"/>
    </source>
</evidence>
<evidence type="ECO:0000259" key="4">
    <source>
        <dbReference type="PROSITE" id="PS51779"/>
    </source>
</evidence>
<dbReference type="PROSITE" id="PS51779">
    <property type="entry name" value="POTRA"/>
    <property type="match status" value="1"/>
</dbReference>
<comment type="subcellular location">
    <subcellularLocation>
        <location evidence="1">Membrane</location>
    </subcellularLocation>
</comment>
<comment type="caution">
    <text evidence="5">The sequence shown here is derived from an EMBL/GenBank/DDBJ whole genome shotgun (WGS) entry which is preliminary data.</text>
</comment>
<proteinExistence type="predicted"/>
<dbReference type="Proteomes" id="UP001500067">
    <property type="component" value="Unassembled WGS sequence"/>
</dbReference>
<dbReference type="InterPro" id="IPR034746">
    <property type="entry name" value="POTRA"/>
</dbReference>
<feature type="signal peptide" evidence="3">
    <location>
        <begin position="1"/>
        <end position="20"/>
    </location>
</feature>
<organism evidence="5 6">
    <name type="scientific">Nemorincola caseinilytica</name>
    <dbReference type="NCBI Taxonomy" id="2054315"/>
    <lineage>
        <taxon>Bacteria</taxon>
        <taxon>Pseudomonadati</taxon>
        <taxon>Bacteroidota</taxon>
        <taxon>Chitinophagia</taxon>
        <taxon>Chitinophagales</taxon>
        <taxon>Chitinophagaceae</taxon>
        <taxon>Nemorincola</taxon>
    </lineage>
</organism>
<evidence type="ECO:0000256" key="3">
    <source>
        <dbReference type="SAM" id="SignalP"/>
    </source>
</evidence>
<feature type="chain" id="PRO_5045553171" description="POTRA domain-containing protein" evidence="3">
    <location>
        <begin position="21"/>
        <end position="457"/>
    </location>
</feature>
<protein>
    <recommendedName>
        <fullName evidence="4">POTRA domain-containing protein</fullName>
    </recommendedName>
</protein>
<evidence type="ECO:0000313" key="5">
    <source>
        <dbReference type="EMBL" id="GAA4467141.1"/>
    </source>
</evidence>